<keyword evidence="5" id="KW-0592">Phosphate transport</keyword>
<evidence type="ECO:0000256" key="2">
    <source>
        <dbReference type="ARBA" id="ARBA00007069"/>
    </source>
</evidence>
<evidence type="ECO:0000256" key="7">
    <source>
        <dbReference type="ARBA" id="ARBA00022989"/>
    </source>
</evidence>
<feature type="transmembrane region" description="Helical" evidence="9">
    <location>
        <begin position="418"/>
        <end position="445"/>
    </location>
</feature>
<keyword evidence="12" id="KW-1185">Reference proteome</keyword>
<proteinExistence type="inferred from homology"/>
<feature type="transmembrane region" description="Helical" evidence="9">
    <location>
        <begin position="244"/>
        <end position="263"/>
    </location>
</feature>
<dbReference type="SUPFAM" id="SSF161098">
    <property type="entry name" value="MetI-like"/>
    <property type="match status" value="2"/>
</dbReference>
<feature type="transmembrane region" description="Helical" evidence="9">
    <location>
        <begin position="457"/>
        <end position="481"/>
    </location>
</feature>
<feature type="transmembrane region" description="Helical" evidence="9">
    <location>
        <begin position="275"/>
        <end position="294"/>
    </location>
</feature>
<dbReference type="Gene3D" id="1.10.3720.10">
    <property type="entry name" value="MetI-like"/>
    <property type="match status" value="2"/>
</dbReference>
<comment type="similarity">
    <text evidence="2 9">Belongs to the binding-protein-dependent transport system permease family. CysTW subfamily.</text>
</comment>
<dbReference type="Pfam" id="PF00528">
    <property type="entry name" value="BPD_transp_1"/>
    <property type="match status" value="2"/>
</dbReference>
<dbReference type="NCBIfam" id="TIGR00974">
    <property type="entry name" value="3a0107s02c"/>
    <property type="match status" value="1"/>
</dbReference>
<comment type="subcellular location">
    <subcellularLocation>
        <location evidence="1 9">Cell membrane</location>
        <topology evidence="1 9">Multi-pass membrane protein</topology>
    </subcellularLocation>
</comment>
<accession>A0A4R6IC46</accession>
<evidence type="ECO:0000256" key="6">
    <source>
        <dbReference type="ARBA" id="ARBA00022692"/>
    </source>
</evidence>
<protein>
    <recommendedName>
        <fullName evidence="9">Phosphate transport system permease protein PstA</fullName>
    </recommendedName>
</protein>
<dbReference type="OrthoDB" id="9785113at2"/>
<evidence type="ECO:0000256" key="4">
    <source>
        <dbReference type="ARBA" id="ARBA00022475"/>
    </source>
</evidence>
<feature type="transmembrane region" description="Helical" evidence="9">
    <location>
        <begin position="614"/>
        <end position="637"/>
    </location>
</feature>
<feature type="transmembrane region" description="Helical" evidence="9">
    <location>
        <begin position="371"/>
        <end position="394"/>
    </location>
</feature>
<feature type="domain" description="ABC transmembrane type-1" evidence="10">
    <location>
        <begin position="419"/>
        <end position="629"/>
    </location>
</feature>
<gene>
    <name evidence="11" type="ORF">EI74_0615</name>
</gene>
<comment type="caution">
    <text evidence="11">The sequence shown here is derived from an EMBL/GenBank/DDBJ whole genome shotgun (WGS) entry which is preliminary data.</text>
</comment>
<dbReference type="GO" id="GO:0035435">
    <property type="term" value="P:phosphate ion transmembrane transport"/>
    <property type="evidence" value="ECO:0007669"/>
    <property type="project" value="InterPro"/>
</dbReference>
<dbReference type="PROSITE" id="PS50928">
    <property type="entry name" value="ABC_TM1"/>
    <property type="match status" value="2"/>
</dbReference>
<dbReference type="RefSeq" id="WP_094254772.1">
    <property type="nucleotide sequence ID" value="NZ_NNCE01000005.1"/>
</dbReference>
<sequence>MQKSYEKIIKNKQLKNSLFKYTTMIFAWLVVLILIGVVIFIFVGSIDGWKEYGLSIFSDSFKLSGENKSASIWLPLSITIIVTTISILIALPIGVKTAIFLHFRVKEKIAKILLIIINILAAIPSVVFGLFAINSLGPLLSILLDVSASFSILNASIMLSFMILPTIILLSYNGIKSVPVEIFHSGLALGLTKTRTIYKVILKRAKNIIIVATIVAIGRAIGETMALNFILVSQNYNTVFSSNSNIFMSSLKTLGSIIASNYFGENATMEIRSVLNVFGILLLIFVMLLNFFVFVFSNPKLLSKYSFLKKINSFISNVILFIPNQISHCLEYIIYKHEHKLEKNNTDQVHKFISERFKRSYFQKVYIYRKVFFEMLSFSLAIGFISWILISVFFNGINALSLPTQTITSFDLDSTGRAIFNTLIIVFLGIFLALPFALGVSIYLTEYNQNEKLKKTIMFFVDSLASTPSILFGIFGTTFFLQTLGLAAGGPNSNSILAGVLTIVIVIIPTLVRTIEQSLSNVNPDIRQNAYALGISRFETIFKLILPAAMQGLITSVILAMGRIMSETAPLFLTAGLTSSNRVNILLPGQTLTTRIFAQLFNPSSSAQGIMYEASFIAIILILVLVLFSQLLIPYFSNPKNRLKVKKLFLKKQKGNHEIKSVKK</sequence>
<evidence type="ECO:0000256" key="9">
    <source>
        <dbReference type="RuleBase" id="RU363043"/>
    </source>
</evidence>
<feature type="transmembrane region" description="Helical" evidence="9">
    <location>
        <begin position="21"/>
        <end position="43"/>
    </location>
</feature>
<dbReference type="InterPro" id="IPR000515">
    <property type="entry name" value="MetI-like"/>
</dbReference>
<feature type="transmembrane region" description="Helical" evidence="9">
    <location>
        <begin position="112"/>
        <end position="132"/>
    </location>
</feature>
<evidence type="ECO:0000313" key="12">
    <source>
        <dbReference type="Proteomes" id="UP000295518"/>
    </source>
</evidence>
<evidence type="ECO:0000313" key="11">
    <source>
        <dbReference type="EMBL" id="TDO19810.1"/>
    </source>
</evidence>
<dbReference type="GO" id="GO:0005886">
    <property type="term" value="C:plasma membrane"/>
    <property type="evidence" value="ECO:0007669"/>
    <property type="project" value="UniProtKB-SubCell"/>
</dbReference>
<dbReference type="InterPro" id="IPR051124">
    <property type="entry name" value="Phosphate_Transport_Permease"/>
</dbReference>
<dbReference type="AlphaFoldDB" id="A0A4R6IC46"/>
<name>A0A4R6IC46_9MOLU</name>
<evidence type="ECO:0000256" key="1">
    <source>
        <dbReference type="ARBA" id="ARBA00004651"/>
    </source>
</evidence>
<keyword evidence="6 9" id="KW-0812">Transmembrane</keyword>
<dbReference type="Proteomes" id="UP000295518">
    <property type="component" value="Unassembled WGS sequence"/>
</dbReference>
<dbReference type="PANTHER" id="PTHR30425:SF1">
    <property type="entry name" value="PHOSPHATE TRANSPORT SYSTEM PERMEASE PROTEIN PSTC"/>
    <property type="match status" value="1"/>
</dbReference>
<dbReference type="PANTHER" id="PTHR30425">
    <property type="entry name" value="PHOSPHATE TRANSPORT SYSTEM PERMEASE PROTEIN PST"/>
    <property type="match status" value="1"/>
</dbReference>
<dbReference type="InterPro" id="IPR035906">
    <property type="entry name" value="MetI-like_sf"/>
</dbReference>
<comment type="caution">
    <text evidence="9">Lacks conserved residue(s) required for the propagation of feature annotation.</text>
</comment>
<feature type="transmembrane region" description="Helical" evidence="9">
    <location>
        <begin position="493"/>
        <end position="512"/>
    </location>
</feature>
<feature type="transmembrane region" description="Helical" evidence="9">
    <location>
        <begin position="208"/>
        <end position="232"/>
    </location>
</feature>
<feature type="transmembrane region" description="Helical" evidence="9">
    <location>
        <begin position="314"/>
        <end position="335"/>
    </location>
</feature>
<keyword evidence="3" id="KW-0813">Transport</keyword>
<evidence type="ECO:0000256" key="5">
    <source>
        <dbReference type="ARBA" id="ARBA00022592"/>
    </source>
</evidence>
<organism evidence="11 12">
    <name type="scientific">Mycoplasma testudineum</name>
    <dbReference type="NCBI Taxonomy" id="244584"/>
    <lineage>
        <taxon>Bacteria</taxon>
        <taxon>Bacillati</taxon>
        <taxon>Mycoplasmatota</taxon>
        <taxon>Mollicutes</taxon>
        <taxon>Mycoplasmataceae</taxon>
        <taxon>Mycoplasma</taxon>
    </lineage>
</organism>
<dbReference type="EMBL" id="SNWN01000013">
    <property type="protein sequence ID" value="TDO19810.1"/>
    <property type="molecule type" value="Genomic_DNA"/>
</dbReference>
<feature type="transmembrane region" description="Helical" evidence="9">
    <location>
        <begin position="152"/>
        <end position="172"/>
    </location>
</feature>
<evidence type="ECO:0000259" key="10">
    <source>
        <dbReference type="PROSITE" id="PS50928"/>
    </source>
</evidence>
<dbReference type="CDD" id="cd06261">
    <property type="entry name" value="TM_PBP2"/>
    <property type="match status" value="2"/>
</dbReference>
<dbReference type="GO" id="GO:0005315">
    <property type="term" value="F:phosphate transmembrane transporter activity"/>
    <property type="evidence" value="ECO:0007669"/>
    <property type="project" value="InterPro"/>
</dbReference>
<evidence type="ECO:0000256" key="8">
    <source>
        <dbReference type="ARBA" id="ARBA00023136"/>
    </source>
</evidence>
<feature type="transmembrane region" description="Helical" evidence="9">
    <location>
        <begin position="72"/>
        <end position="91"/>
    </location>
</feature>
<keyword evidence="8 9" id="KW-0472">Membrane</keyword>
<feature type="transmembrane region" description="Helical" evidence="9">
    <location>
        <begin position="544"/>
        <end position="565"/>
    </location>
</feature>
<keyword evidence="4 9" id="KW-1003">Cell membrane</keyword>
<evidence type="ECO:0000256" key="3">
    <source>
        <dbReference type="ARBA" id="ARBA00022448"/>
    </source>
</evidence>
<reference evidence="11 12" key="1">
    <citation type="submission" date="2019-03" db="EMBL/GenBank/DDBJ databases">
        <title>Genomic Encyclopedia of Archaeal and Bacterial Type Strains, Phase II (KMG-II): from individual species to whole genera.</title>
        <authorList>
            <person name="Goeker M."/>
        </authorList>
    </citation>
    <scope>NUCLEOTIDE SEQUENCE [LARGE SCALE GENOMIC DNA]</scope>
    <source>
        <strain evidence="11 12">ATCC 700618</strain>
    </source>
</reference>
<dbReference type="InterPro" id="IPR005672">
    <property type="entry name" value="Phosphate_PstA"/>
</dbReference>
<keyword evidence="7 9" id="KW-1133">Transmembrane helix</keyword>
<feature type="domain" description="ABC transmembrane type-1" evidence="10">
    <location>
        <begin position="76"/>
        <end position="293"/>
    </location>
</feature>